<keyword evidence="1" id="KW-0732">Signal</keyword>
<name>A0ABN6QIB0_9BACT</name>
<reference evidence="2" key="1">
    <citation type="submission" date="2022-06" db="EMBL/GenBank/DDBJ databases">
        <title>Akkermansia biwalacus sp. nov., an anaerobic mucin-degrading bacterium isolated from human intestine.</title>
        <authorList>
            <person name="Kobayashi Y."/>
            <person name="Inoue S."/>
            <person name="Kawahara T."/>
            <person name="Kohda N."/>
        </authorList>
    </citation>
    <scope>NUCLEOTIDE SEQUENCE</scope>
    <source>
        <strain evidence="2">WON2089</strain>
    </source>
</reference>
<feature type="signal peptide" evidence="1">
    <location>
        <begin position="1"/>
        <end position="17"/>
    </location>
</feature>
<dbReference type="RefSeq" id="WP_215434883.1">
    <property type="nucleotide sequence ID" value="NZ_AP025943.1"/>
</dbReference>
<evidence type="ECO:0000313" key="2">
    <source>
        <dbReference type="EMBL" id="BDL44275.1"/>
    </source>
</evidence>
<protein>
    <submittedName>
        <fullName evidence="2">Uncharacterized protein</fullName>
    </submittedName>
</protein>
<organism evidence="2 3">
    <name type="scientific">Akkermansia biwaensis</name>
    <dbReference type="NCBI Taxonomy" id="2946555"/>
    <lineage>
        <taxon>Bacteria</taxon>
        <taxon>Pseudomonadati</taxon>
        <taxon>Verrucomicrobiota</taxon>
        <taxon>Verrucomicrobiia</taxon>
        <taxon>Verrucomicrobiales</taxon>
        <taxon>Akkermansiaceae</taxon>
        <taxon>Akkermansia</taxon>
    </lineage>
</organism>
<feature type="chain" id="PRO_5047474865" evidence="1">
    <location>
        <begin position="18"/>
        <end position="287"/>
    </location>
</feature>
<evidence type="ECO:0000256" key="1">
    <source>
        <dbReference type="SAM" id="SignalP"/>
    </source>
</evidence>
<keyword evidence="3" id="KW-1185">Reference proteome</keyword>
<proteinExistence type="predicted"/>
<sequence>MKYLLLFLPLSCVAASADNTPLLQGSRTGFASFLTGTDHTEKKKYCMVTLDGTYRGKASIIPASGKPFSDLSITDSTGKTYTPDNVLISMKAEKGLNQEKEFIIQFSFSEWPPEDAEWLRIRGDVPVTCTEYSSTDPAEVDLLHPEEVKIPLPPNNGRQDDGIADPARMQFLTLSMKKLKDGDGGRNGTDVWEFLLAYPTDFRYRDLKLEDMQGRAVPAGMPPSLCGFSASGGGGTSTYEYLVLPRSREKMKVRILYLDPRNFETRHVSVDVSLGIGGSLNKGKREP</sequence>
<dbReference type="EMBL" id="AP025943">
    <property type="protein sequence ID" value="BDL44275.1"/>
    <property type="molecule type" value="Genomic_DNA"/>
</dbReference>
<dbReference type="Proteomes" id="UP001062263">
    <property type="component" value="Chromosome"/>
</dbReference>
<gene>
    <name evidence="2" type="ORF">Abiwalacus_18490</name>
</gene>
<evidence type="ECO:0000313" key="3">
    <source>
        <dbReference type="Proteomes" id="UP001062263"/>
    </source>
</evidence>
<accession>A0ABN6QIB0</accession>